<name>A0ABU0Q6H5_STRAH</name>
<protein>
    <submittedName>
        <fullName evidence="1">Uncharacterized protein</fullName>
    </submittedName>
</protein>
<dbReference type="Proteomes" id="UP001243364">
    <property type="component" value="Unassembled WGS sequence"/>
</dbReference>
<reference evidence="1 2" key="1">
    <citation type="submission" date="2023-07" db="EMBL/GenBank/DDBJ databases">
        <title>Comparative genomics of wheat-associated soil bacteria to identify genetic determinants of phenazine resistance.</title>
        <authorList>
            <person name="Mouncey N."/>
        </authorList>
    </citation>
    <scope>NUCLEOTIDE SEQUENCE [LARGE SCALE GENOMIC DNA]</scope>
    <source>
        <strain evidence="1 2">W4I19-2</strain>
    </source>
</reference>
<comment type="caution">
    <text evidence="1">The sequence shown here is derived from an EMBL/GenBank/DDBJ whole genome shotgun (WGS) entry which is preliminary data.</text>
</comment>
<accession>A0ABU0Q6H5</accession>
<dbReference type="RefSeq" id="WP_307045929.1">
    <property type="nucleotide sequence ID" value="NZ_JAUSYA010000001.1"/>
</dbReference>
<organism evidence="1 2">
    <name type="scientific">Streptomyces achromogenes</name>
    <dbReference type="NCBI Taxonomy" id="67255"/>
    <lineage>
        <taxon>Bacteria</taxon>
        <taxon>Bacillati</taxon>
        <taxon>Actinomycetota</taxon>
        <taxon>Actinomycetes</taxon>
        <taxon>Kitasatosporales</taxon>
        <taxon>Streptomycetaceae</taxon>
        <taxon>Streptomyces</taxon>
    </lineage>
</organism>
<evidence type="ECO:0000313" key="1">
    <source>
        <dbReference type="EMBL" id="MDQ0686274.1"/>
    </source>
</evidence>
<keyword evidence="2" id="KW-1185">Reference proteome</keyword>
<evidence type="ECO:0000313" key="2">
    <source>
        <dbReference type="Proteomes" id="UP001243364"/>
    </source>
</evidence>
<proteinExistence type="predicted"/>
<sequence length="129" mass="13752">MEEAFPEADSLSEDEALDLLLSKHITAVRQIRAGKFEAAIKIVGNALTWSNAFLGIHQPSLRFAGQVLALQSELGAIYAAAGQAGAAARELSRVPDMLKMATSYCPCGLKSDDGDCPVPEDECQWGTGR</sequence>
<dbReference type="EMBL" id="JAUSYA010000001">
    <property type="protein sequence ID" value="MDQ0686274.1"/>
    <property type="molecule type" value="Genomic_DNA"/>
</dbReference>
<gene>
    <name evidence="1" type="ORF">QFZ56_005237</name>
</gene>